<dbReference type="PANTHER" id="PTHR22916:SF3">
    <property type="entry name" value="UDP-GLCNAC:BETAGAL BETA-1,3-N-ACETYLGLUCOSAMINYLTRANSFERASE-LIKE PROTEIN 1"/>
    <property type="match status" value="1"/>
</dbReference>
<feature type="domain" description="Glycosyltransferase 2-like" evidence="1">
    <location>
        <begin position="4"/>
        <end position="128"/>
    </location>
</feature>
<sequence>MKVSIVIPAHNSEKFIDRCLSSVSSQSYGNIEIIVVNDGSTDGTLPLIKAWQQKDARILLMDQENAGTLMARKIGIQHATGDAILNLDSDDYLEKHAVELLVHKMEETSADIVVANHFMLKNGHKKLIKNALPRTQDKRSLFEYLLTGKLTGYIWGRLFRVDLLKTLEMPAYFAFSEDVIANFSLIANNDLKIALIEEGILNYVIHTSNVSQSEISRPVEGFYREHRYIETILAREGLQTELEKELAIYKSKSWVVYCRKGGELSKDPQYHRAFFDKNYPLVKDSLPLYQRIEMLAYAKNLRFGRMVTLTLRRGYKILETLKKAFQFKMLIGLL</sequence>
<dbReference type="InterPro" id="IPR029044">
    <property type="entry name" value="Nucleotide-diphossugar_trans"/>
</dbReference>
<dbReference type="HOGENOM" id="CLU_025996_25_1_10"/>
<dbReference type="OrthoDB" id="396512at2"/>
<dbReference type="AlphaFoldDB" id="A4CP29"/>
<keyword evidence="3" id="KW-1185">Reference proteome</keyword>
<name>A4CP29_ROBBH</name>
<evidence type="ECO:0000259" key="1">
    <source>
        <dbReference type="Pfam" id="PF00535"/>
    </source>
</evidence>
<proteinExistence type="predicted"/>
<dbReference type="eggNOG" id="COG1216">
    <property type="taxonomic scope" value="Bacteria"/>
</dbReference>
<evidence type="ECO:0000313" key="3">
    <source>
        <dbReference type="Proteomes" id="UP000009049"/>
    </source>
</evidence>
<keyword evidence="2" id="KW-0808">Transferase</keyword>
<evidence type="ECO:0000313" key="2">
    <source>
        <dbReference type="EMBL" id="EAR14646.1"/>
    </source>
</evidence>
<dbReference type="KEGG" id="rbi:RB2501_01181"/>
<dbReference type="PANTHER" id="PTHR22916">
    <property type="entry name" value="GLYCOSYLTRANSFERASE"/>
    <property type="match status" value="1"/>
</dbReference>
<protein>
    <submittedName>
        <fullName evidence="2">Putative glycosyltransferase</fullName>
    </submittedName>
</protein>
<dbReference type="InterPro" id="IPR001173">
    <property type="entry name" value="Glyco_trans_2-like"/>
</dbReference>
<dbReference type="Pfam" id="PF00535">
    <property type="entry name" value="Glycos_transf_2"/>
    <property type="match status" value="1"/>
</dbReference>
<reference evidence="2 3" key="1">
    <citation type="journal article" date="2009" name="J. Bacteriol.">
        <title>Complete genome sequence of Robiginitalea biformata HTCC2501.</title>
        <authorList>
            <person name="Oh H.M."/>
            <person name="Giovannoni S.J."/>
            <person name="Lee K."/>
            <person name="Ferriera S."/>
            <person name="Johnson J."/>
            <person name="Cho J.C."/>
        </authorList>
    </citation>
    <scope>NUCLEOTIDE SEQUENCE [LARGE SCALE GENOMIC DNA]</scope>
    <source>
        <strain evidence="3">ATCC BAA-864 / HTCC2501 / KCTC 12146</strain>
    </source>
</reference>
<dbReference type="CDD" id="cd00761">
    <property type="entry name" value="Glyco_tranf_GTA_type"/>
    <property type="match status" value="1"/>
</dbReference>
<dbReference type="CAZy" id="GT2">
    <property type="family name" value="Glycosyltransferase Family 2"/>
</dbReference>
<dbReference type="RefSeq" id="WP_015755434.1">
    <property type="nucleotide sequence ID" value="NC_013222.1"/>
</dbReference>
<dbReference type="STRING" id="313596.RB2501_01181"/>
<dbReference type="Gene3D" id="3.90.550.10">
    <property type="entry name" value="Spore Coat Polysaccharide Biosynthesis Protein SpsA, Chain A"/>
    <property type="match status" value="1"/>
</dbReference>
<accession>A4CP29</accession>
<dbReference type="GO" id="GO:0016758">
    <property type="term" value="F:hexosyltransferase activity"/>
    <property type="evidence" value="ECO:0007669"/>
    <property type="project" value="UniProtKB-ARBA"/>
</dbReference>
<organism evidence="2 3">
    <name type="scientific">Robiginitalea biformata (strain ATCC BAA-864 / DSM 15991 / KCTC 12146 / HTCC2501)</name>
    <dbReference type="NCBI Taxonomy" id="313596"/>
    <lineage>
        <taxon>Bacteria</taxon>
        <taxon>Pseudomonadati</taxon>
        <taxon>Bacteroidota</taxon>
        <taxon>Flavobacteriia</taxon>
        <taxon>Flavobacteriales</taxon>
        <taxon>Flavobacteriaceae</taxon>
        <taxon>Robiginitalea</taxon>
    </lineage>
</organism>
<dbReference type="SUPFAM" id="SSF53448">
    <property type="entry name" value="Nucleotide-diphospho-sugar transferases"/>
    <property type="match status" value="1"/>
</dbReference>
<dbReference type="EMBL" id="CP001712">
    <property type="protein sequence ID" value="EAR14646.1"/>
    <property type="molecule type" value="Genomic_DNA"/>
</dbReference>
<dbReference type="Proteomes" id="UP000009049">
    <property type="component" value="Chromosome"/>
</dbReference>
<gene>
    <name evidence="2" type="ordered locus">RB2501_01181</name>
</gene>